<evidence type="ECO:0000256" key="4">
    <source>
        <dbReference type="SAM" id="MobiDB-lite"/>
    </source>
</evidence>
<sequence>MATSKPNPPNTTCTTTISSPFTGLPKLNWWGLVDLYQWEGFWYHDIVLEAAMAAKSSFTALHDDVFVAASPKTGSTWLKALVASIIHRGGGDGGGDCEGGDEDDEDADDPLRYHHPNDLVPSLELQKKWKVRSAKHGLSTALPNLCLILSLTRIKINQDLKTSSCKIVYITRDPKDVFVSLWHFTNTQRSPEQGPFPFDDAFKSFCNGFHSFGSFHEHVLQFWNASLKSPKKILFLKYEDLKREPKGEVLKLASFLGRPLANDGKAEKIVQRCSIERLKNLEVNRDGVDPWSGFPKSSYFRLGLVGDWKNKLSMEMKDKLDEITRVKFEGSDLSI</sequence>
<gene>
    <name evidence="6" type="ORF">TEA_028546</name>
</gene>
<dbReference type="SUPFAM" id="SSF52540">
    <property type="entry name" value="P-loop containing nucleoside triphosphate hydrolases"/>
    <property type="match status" value="1"/>
</dbReference>
<dbReference type="InterPro" id="IPR027417">
    <property type="entry name" value="P-loop_NTPase"/>
</dbReference>
<name>A0A4S4DGP8_CAMSN</name>
<dbReference type="EC" id="2.8.2.-" evidence="3"/>
<dbReference type="PANTHER" id="PTHR11783">
    <property type="entry name" value="SULFOTRANSFERASE SULT"/>
    <property type="match status" value="1"/>
</dbReference>
<feature type="compositionally biased region" description="Acidic residues" evidence="4">
    <location>
        <begin position="98"/>
        <end position="108"/>
    </location>
</feature>
<dbReference type="Proteomes" id="UP000306102">
    <property type="component" value="Unassembled WGS sequence"/>
</dbReference>
<evidence type="ECO:0000256" key="2">
    <source>
        <dbReference type="ARBA" id="ARBA00022679"/>
    </source>
</evidence>
<evidence type="ECO:0000256" key="1">
    <source>
        <dbReference type="ARBA" id="ARBA00005771"/>
    </source>
</evidence>
<proteinExistence type="inferred from homology"/>
<dbReference type="GO" id="GO:0008146">
    <property type="term" value="F:sulfotransferase activity"/>
    <property type="evidence" value="ECO:0007669"/>
    <property type="project" value="InterPro"/>
</dbReference>
<organism evidence="6 7">
    <name type="scientific">Camellia sinensis var. sinensis</name>
    <name type="common">China tea</name>
    <dbReference type="NCBI Taxonomy" id="542762"/>
    <lineage>
        <taxon>Eukaryota</taxon>
        <taxon>Viridiplantae</taxon>
        <taxon>Streptophyta</taxon>
        <taxon>Embryophyta</taxon>
        <taxon>Tracheophyta</taxon>
        <taxon>Spermatophyta</taxon>
        <taxon>Magnoliopsida</taxon>
        <taxon>eudicotyledons</taxon>
        <taxon>Gunneridae</taxon>
        <taxon>Pentapetalae</taxon>
        <taxon>asterids</taxon>
        <taxon>Ericales</taxon>
        <taxon>Theaceae</taxon>
        <taxon>Camellia</taxon>
    </lineage>
</organism>
<dbReference type="Gene3D" id="3.40.50.300">
    <property type="entry name" value="P-loop containing nucleotide triphosphate hydrolases"/>
    <property type="match status" value="1"/>
</dbReference>
<reference evidence="6 7" key="1">
    <citation type="journal article" date="2018" name="Proc. Natl. Acad. Sci. U.S.A.">
        <title>Draft genome sequence of Camellia sinensis var. sinensis provides insights into the evolution of the tea genome and tea quality.</title>
        <authorList>
            <person name="Wei C."/>
            <person name="Yang H."/>
            <person name="Wang S."/>
            <person name="Zhao J."/>
            <person name="Liu C."/>
            <person name="Gao L."/>
            <person name="Xia E."/>
            <person name="Lu Y."/>
            <person name="Tai Y."/>
            <person name="She G."/>
            <person name="Sun J."/>
            <person name="Cao H."/>
            <person name="Tong W."/>
            <person name="Gao Q."/>
            <person name="Li Y."/>
            <person name="Deng W."/>
            <person name="Jiang X."/>
            <person name="Wang W."/>
            <person name="Chen Q."/>
            <person name="Zhang S."/>
            <person name="Li H."/>
            <person name="Wu J."/>
            <person name="Wang P."/>
            <person name="Li P."/>
            <person name="Shi C."/>
            <person name="Zheng F."/>
            <person name="Jian J."/>
            <person name="Huang B."/>
            <person name="Shan D."/>
            <person name="Shi M."/>
            <person name="Fang C."/>
            <person name="Yue Y."/>
            <person name="Li F."/>
            <person name="Li D."/>
            <person name="Wei S."/>
            <person name="Han B."/>
            <person name="Jiang C."/>
            <person name="Yin Y."/>
            <person name="Xia T."/>
            <person name="Zhang Z."/>
            <person name="Bennetzen J.L."/>
            <person name="Zhao S."/>
            <person name="Wan X."/>
        </authorList>
    </citation>
    <scope>NUCLEOTIDE SEQUENCE [LARGE SCALE GENOMIC DNA]</scope>
    <source>
        <strain evidence="7">cv. Shuchazao</strain>
        <tissue evidence="6">Leaf</tissue>
    </source>
</reference>
<keyword evidence="7" id="KW-1185">Reference proteome</keyword>
<feature type="domain" description="Sulfotransferase" evidence="5">
    <location>
        <begin position="63"/>
        <end position="331"/>
    </location>
</feature>
<dbReference type="EMBL" id="SDRB02011289">
    <property type="protein sequence ID" value="THG01948.1"/>
    <property type="molecule type" value="Genomic_DNA"/>
</dbReference>
<evidence type="ECO:0000259" key="5">
    <source>
        <dbReference type="Pfam" id="PF00685"/>
    </source>
</evidence>
<dbReference type="InterPro" id="IPR000863">
    <property type="entry name" value="Sulfotransferase_dom"/>
</dbReference>
<evidence type="ECO:0000313" key="6">
    <source>
        <dbReference type="EMBL" id="THG01948.1"/>
    </source>
</evidence>
<accession>A0A4S4DGP8</accession>
<evidence type="ECO:0000256" key="3">
    <source>
        <dbReference type="RuleBase" id="RU361155"/>
    </source>
</evidence>
<comment type="caution">
    <text evidence="6">The sequence shown here is derived from an EMBL/GenBank/DDBJ whole genome shotgun (WGS) entry which is preliminary data.</text>
</comment>
<dbReference type="Pfam" id="PF00685">
    <property type="entry name" value="Sulfotransfer_1"/>
    <property type="match status" value="1"/>
</dbReference>
<comment type="similarity">
    <text evidence="1 3">Belongs to the sulfotransferase 1 family.</text>
</comment>
<feature type="region of interest" description="Disordered" evidence="4">
    <location>
        <begin position="92"/>
        <end position="111"/>
    </location>
</feature>
<evidence type="ECO:0000313" key="7">
    <source>
        <dbReference type="Proteomes" id="UP000306102"/>
    </source>
</evidence>
<protein>
    <recommendedName>
        <fullName evidence="3">Sulfotransferase</fullName>
        <ecNumber evidence="3">2.8.2.-</ecNumber>
    </recommendedName>
</protein>
<keyword evidence="2 3" id="KW-0808">Transferase</keyword>
<dbReference type="AlphaFoldDB" id="A0A4S4DGP8"/>
<dbReference type="STRING" id="542762.A0A4S4DGP8"/>